<gene>
    <name evidence="2" type="ORF">L5014_06620</name>
</gene>
<reference evidence="2" key="1">
    <citation type="submission" date="2022-01" db="EMBL/GenBank/DDBJ databases">
        <title>Genome sequence and assembly of Parabukholderia sp. RG36.</title>
        <authorList>
            <person name="Chhetri G."/>
        </authorList>
    </citation>
    <scope>NUCLEOTIDE SEQUENCE</scope>
    <source>
        <strain evidence="2">RG36</strain>
    </source>
</reference>
<dbReference type="RefSeq" id="WP_238462776.1">
    <property type="nucleotide sequence ID" value="NZ_JAKLJA010000003.1"/>
</dbReference>
<evidence type="ECO:0000313" key="3">
    <source>
        <dbReference type="Proteomes" id="UP001139308"/>
    </source>
</evidence>
<protein>
    <submittedName>
        <fullName evidence="2">Uncharacterized protein</fullName>
    </submittedName>
</protein>
<evidence type="ECO:0000313" key="2">
    <source>
        <dbReference type="EMBL" id="MCG5073042.1"/>
    </source>
</evidence>
<accession>A0A9X1UGV6</accession>
<feature type="compositionally biased region" description="Pro residues" evidence="1">
    <location>
        <begin position="14"/>
        <end position="28"/>
    </location>
</feature>
<dbReference type="EMBL" id="JAKLJA010000003">
    <property type="protein sequence ID" value="MCG5073042.1"/>
    <property type="molecule type" value="Genomic_DNA"/>
</dbReference>
<proteinExistence type="predicted"/>
<feature type="region of interest" description="Disordered" evidence="1">
    <location>
        <begin position="1"/>
        <end position="30"/>
    </location>
</feature>
<evidence type="ECO:0000256" key="1">
    <source>
        <dbReference type="SAM" id="MobiDB-lite"/>
    </source>
</evidence>
<comment type="caution">
    <text evidence="2">The sequence shown here is derived from an EMBL/GenBank/DDBJ whole genome shotgun (WGS) entry which is preliminary data.</text>
</comment>
<name>A0A9X1UGV6_9BURK</name>
<dbReference type="AlphaFoldDB" id="A0A9X1UGV6"/>
<dbReference type="Proteomes" id="UP001139308">
    <property type="component" value="Unassembled WGS sequence"/>
</dbReference>
<keyword evidence="3" id="KW-1185">Reference proteome</keyword>
<organism evidence="2 3">
    <name type="scientific">Paraburkholderia tagetis</name>
    <dbReference type="NCBI Taxonomy" id="2913261"/>
    <lineage>
        <taxon>Bacteria</taxon>
        <taxon>Pseudomonadati</taxon>
        <taxon>Pseudomonadota</taxon>
        <taxon>Betaproteobacteria</taxon>
        <taxon>Burkholderiales</taxon>
        <taxon>Burkholderiaceae</taxon>
        <taxon>Paraburkholderia</taxon>
    </lineage>
</organism>
<sequence length="151" mass="15901">MKTTRKPSPAATVTPPPAPTITPPPAPKRGPANTASVLTFFWSQCDASAMSAGDLEWLGNASLHVQTMASGLSAALSGFGNLLSANPNGAEEIGARTMEQVLWRAADTLDTIAALEFIASEAEFELRSRIARRPHSHLQDVEHSSQGASHA</sequence>